<feature type="domain" description="Lnb N-terminal periplasmic" evidence="2">
    <location>
        <begin position="109"/>
        <end position="279"/>
    </location>
</feature>
<protein>
    <submittedName>
        <fullName evidence="5">DUF4105 domain-containing protein</fullName>
    </submittedName>
</protein>
<dbReference type="Pfam" id="PF25225">
    <property type="entry name" value="DUF7843"/>
    <property type="match status" value="1"/>
</dbReference>
<evidence type="ECO:0000313" key="6">
    <source>
        <dbReference type="Proteomes" id="UP000596063"/>
    </source>
</evidence>
<dbReference type="KEGG" id="snan:I6N98_15340"/>
<evidence type="ECO:0000256" key="1">
    <source>
        <dbReference type="SAM" id="SignalP"/>
    </source>
</evidence>
<feature type="domain" description="DUF7840" evidence="3">
    <location>
        <begin position="384"/>
        <end position="602"/>
    </location>
</feature>
<keyword evidence="6" id="KW-1185">Reference proteome</keyword>
<organism evidence="5 6">
    <name type="scientific">Spongiibacter nanhainus</name>
    <dbReference type="NCBI Taxonomy" id="2794344"/>
    <lineage>
        <taxon>Bacteria</taxon>
        <taxon>Pseudomonadati</taxon>
        <taxon>Pseudomonadota</taxon>
        <taxon>Gammaproteobacteria</taxon>
        <taxon>Cellvibrionales</taxon>
        <taxon>Spongiibacteraceae</taxon>
        <taxon>Spongiibacter</taxon>
    </lineage>
</organism>
<proteinExistence type="predicted"/>
<evidence type="ECO:0000259" key="4">
    <source>
        <dbReference type="Pfam" id="PF25225"/>
    </source>
</evidence>
<name>A0A7T4QZN4_9GAMM</name>
<gene>
    <name evidence="5" type="ORF">I6N98_15340</name>
</gene>
<evidence type="ECO:0000259" key="3">
    <source>
        <dbReference type="Pfam" id="PF25222"/>
    </source>
</evidence>
<feature type="chain" id="PRO_5032820362" evidence="1">
    <location>
        <begin position="20"/>
        <end position="603"/>
    </location>
</feature>
<evidence type="ECO:0000313" key="5">
    <source>
        <dbReference type="EMBL" id="QQD17700.1"/>
    </source>
</evidence>
<dbReference type="EMBL" id="CP066167">
    <property type="protein sequence ID" value="QQD17700.1"/>
    <property type="molecule type" value="Genomic_DNA"/>
</dbReference>
<dbReference type="InterPro" id="IPR057162">
    <property type="entry name" value="DUF7840"/>
</dbReference>
<dbReference type="Proteomes" id="UP000596063">
    <property type="component" value="Chromosome"/>
</dbReference>
<dbReference type="AlphaFoldDB" id="A0A7T4QZN4"/>
<dbReference type="InterPro" id="IPR025178">
    <property type="entry name" value="Lnb_N"/>
</dbReference>
<dbReference type="Pfam" id="PF25222">
    <property type="entry name" value="DUF7840"/>
    <property type="match status" value="1"/>
</dbReference>
<accession>A0A7T4QZN4</accession>
<keyword evidence="1" id="KW-0732">Signal</keyword>
<dbReference type="Pfam" id="PF13387">
    <property type="entry name" value="Lnb_N"/>
    <property type="match status" value="1"/>
</dbReference>
<reference evidence="5 6" key="1">
    <citation type="submission" date="2020-12" db="EMBL/GenBank/DDBJ databases">
        <authorList>
            <person name="Shan Y."/>
        </authorList>
    </citation>
    <scope>NUCLEOTIDE SEQUENCE [LARGE SCALE GENOMIC DNA]</scope>
    <source>
        <strain evidence="6">csc3.9</strain>
    </source>
</reference>
<dbReference type="InterPro" id="IPR057165">
    <property type="entry name" value="DUF7843"/>
</dbReference>
<feature type="signal peptide" evidence="1">
    <location>
        <begin position="1"/>
        <end position="19"/>
    </location>
</feature>
<dbReference type="RefSeq" id="WP_198569199.1">
    <property type="nucleotide sequence ID" value="NZ_CP066167.1"/>
</dbReference>
<feature type="domain" description="DUF7843" evidence="4">
    <location>
        <begin position="24"/>
        <end position="96"/>
    </location>
</feature>
<sequence length="603" mass="68665">MRRVLLLLLTWVYAPSAVATEIDALASNPQWLALLHFPTQGDVQGSKSYVDDAGFFLAKDGVNSPRSELRATLERLREEPQLICRYPARYNWLREQGYLTDVAVPPCDEYQQWRQKLDVAEVSLVLASSYLNSPSSMYGHTFLRLDPAGDRGESDFLSYALNFGANIGAEEQDMLYIYRGLFGGYPGLFSLQPYYEKIQEYNRLENRDMWEYHLNLTATEIDRLLSHAWELRQVNFDYYFFDENCSYRLLELLEVARPGIDLTSPFEYAAMPVDTVREVVLDGMVYDIGYRPSRRLELDTLLGGLSRGEQKQAKALADGELAIDAFMQQAPEVHQQRVLLAAYRYLRYRYNEAERDPEIAQRSLSLLRAARSTGDLTFPEVPRPQRPDRGHDTSLLALSAGVDGADQYLDLNWRISYHDALDSLSGYPEGATLTMGDIVLRWQDREGLRLQRFTPISIRSLSTRDRFFSPISWQVGTGVERLSDAPEQPLVAHFTAGGGLGWARLGGTSFVMANGRLEYNSELPEDWRIAPGIELGQLWQGARYAAEIKTTLYDFGSQGVRHAVGLSLNRAVSERSALRLDLEYRDQPWGYSHGGALSWRRYF</sequence>
<evidence type="ECO:0000259" key="2">
    <source>
        <dbReference type="Pfam" id="PF13387"/>
    </source>
</evidence>